<organism evidence="3 4">
    <name type="scientific">Caulifigura coniformis</name>
    <dbReference type="NCBI Taxonomy" id="2527983"/>
    <lineage>
        <taxon>Bacteria</taxon>
        <taxon>Pseudomonadati</taxon>
        <taxon>Planctomycetota</taxon>
        <taxon>Planctomycetia</taxon>
        <taxon>Planctomycetales</taxon>
        <taxon>Planctomycetaceae</taxon>
        <taxon>Caulifigura</taxon>
    </lineage>
</organism>
<dbReference type="OrthoDB" id="288441at2"/>
<keyword evidence="2" id="KW-1133">Transmembrane helix</keyword>
<evidence type="ECO:0000313" key="3">
    <source>
        <dbReference type="EMBL" id="QDT54050.1"/>
    </source>
</evidence>
<reference evidence="3 4" key="1">
    <citation type="submission" date="2019-02" db="EMBL/GenBank/DDBJ databases">
        <title>Deep-cultivation of Planctomycetes and their phenomic and genomic characterization uncovers novel biology.</title>
        <authorList>
            <person name="Wiegand S."/>
            <person name="Jogler M."/>
            <person name="Boedeker C."/>
            <person name="Pinto D."/>
            <person name="Vollmers J."/>
            <person name="Rivas-Marin E."/>
            <person name="Kohn T."/>
            <person name="Peeters S.H."/>
            <person name="Heuer A."/>
            <person name="Rast P."/>
            <person name="Oberbeckmann S."/>
            <person name="Bunk B."/>
            <person name="Jeske O."/>
            <person name="Meyerdierks A."/>
            <person name="Storesund J.E."/>
            <person name="Kallscheuer N."/>
            <person name="Luecker S."/>
            <person name="Lage O.M."/>
            <person name="Pohl T."/>
            <person name="Merkel B.J."/>
            <person name="Hornburger P."/>
            <person name="Mueller R.-W."/>
            <person name="Bruemmer F."/>
            <person name="Labrenz M."/>
            <person name="Spormann A.M."/>
            <person name="Op den Camp H."/>
            <person name="Overmann J."/>
            <person name="Amann R."/>
            <person name="Jetten M.S.M."/>
            <person name="Mascher T."/>
            <person name="Medema M.H."/>
            <person name="Devos D.P."/>
            <person name="Kaster A.-K."/>
            <person name="Ovreas L."/>
            <person name="Rohde M."/>
            <person name="Galperin M.Y."/>
            <person name="Jogler C."/>
        </authorList>
    </citation>
    <scope>NUCLEOTIDE SEQUENCE [LARGE SCALE GENOMIC DNA]</scope>
    <source>
        <strain evidence="3 4">Pan44</strain>
    </source>
</reference>
<proteinExistence type="predicted"/>
<protein>
    <submittedName>
        <fullName evidence="3">Uncharacterized protein</fullName>
    </submittedName>
</protein>
<keyword evidence="2" id="KW-0472">Membrane</keyword>
<evidence type="ECO:0000313" key="4">
    <source>
        <dbReference type="Proteomes" id="UP000315700"/>
    </source>
</evidence>
<evidence type="ECO:0000256" key="1">
    <source>
        <dbReference type="SAM" id="MobiDB-lite"/>
    </source>
</evidence>
<evidence type="ECO:0000256" key="2">
    <source>
        <dbReference type="SAM" id="Phobius"/>
    </source>
</evidence>
<feature type="region of interest" description="Disordered" evidence="1">
    <location>
        <begin position="125"/>
        <end position="144"/>
    </location>
</feature>
<dbReference type="InParanoid" id="A0A517SD49"/>
<dbReference type="Proteomes" id="UP000315700">
    <property type="component" value="Chromosome"/>
</dbReference>
<keyword evidence="4" id="KW-1185">Reference proteome</keyword>
<sequence length="144" mass="16015">MDLPNQIKLILFLCLAMPVAWLASEFQARRGLRIALGCCAIGMCYAVAAGVGSFERFNSKAWYGSASKGLIDTTLLELEAGNTGKVIEALKSLHSKFEPTYENRARYDHLVNEYIVRLGHRPEERLGPTDPLSRKDARAMESKP</sequence>
<dbReference type="RefSeq" id="WP_145029763.1">
    <property type="nucleotide sequence ID" value="NZ_CP036271.1"/>
</dbReference>
<dbReference type="KEGG" id="ccos:Pan44_20770"/>
<gene>
    <name evidence="3" type="ORF">Pan44_20770</name>
</gene>
<dbReference type="EMBL" id="CP036271">
    <property type="protein sequence ID" value="QDT54050.1"/>
    <property type="molecule type" value="Genomic_DNA"/>
</dbReference>
<dbReference type="AlphaFoldDB" id="A0A517SD49"/>
<feature type="transmembrane region" description="Helical" evidence="2">
    <location>
        <begin position="32"/>
        <end position="54"/>
    </location>
</feature>
<name>A0A517SD49_9PLAN</name>
<accession>A0A517SD49</accession>
<keyword evidence="2" id="KW-0812">Transmembrane</keyword>